<name>A0A7Y9JZW4_9SPHN</name>
<dbReference type="GO" id="GO:0016758">
    <property type="term" value="F:hexosyltransferase activity"/>
    <property type="evidence" value="ECO:0007669"/>
    <property type="project" value="TreeGrafter"/>
</dbReference>
<dbReference type="PANTHER" id="PTHR45947:SF3">
    <property type="entry name" value="SULFOQUINOVOSYL TRANSFERASE SQD2"/>
    <property type="match status" value="1"/>
</dbReference>
<dbReference type="InterPro" id="IPR028098">
    <property type="entry name" value="Glyco_trans_4-like_N"/>
</dbReference>
<reference evidence="3 4" key="1">
    <citation type="submission" date="2020-07" db="EMBL/GenBank/DDBJ databases">
        <authorList>
            <person name="Partida-Martinez L."/>
            <person name="Huntemann M."/>
            <person name="Clum A."/>
            <person name="Wang J."/>
            <person name="Palaniappan K."/>
            <person name="Ritter S."/>
            <person name="Chen I.-M."/>
            <person name="Stamatis D."/>
            <person name="Reddy T."/>
            <person name="O'Malley R."/>
            <person name="Daum C."/>
            <person name="Shapiro N."/>
            <person name="Ivanova N."/>
            <person name="Kyrpides N."/>
            <person name="Woyke T."/>
        </authorList>
    </citation>
    <scope>NUCLEOTIDE SEQUENCE [LARGE SCALE GENOMIC DNA]</scope>
    <source>
        <strain evidence="3 4">AS2.3</strain>
    </source>
</reference>
<protein>
    <submittedName>
        <fullName evidence="3">Alpha-1,6-mannosyltransferase</fullName>
        <ecNumber evidence="3">2.4.1.-</ecNumber>
    </submittedName>
</protein>
<dbReference type="AlphaFoldDB" id="A0A7Y9JZW4"/>
<dbReference type="EC" id="2.4.1.-" evidence="3"/>
<sequence length="394" mass="43876">MRIVDVNEIYSPTGGGVRTYIDRKIEVLAGMGHELIVLAPGREDRIEERPGGGAIHYIKAPGMPFDANYGLFWDAEPIHRRLDALDPDVVENCSPWKSAWIVAQWQGRSVRSYFMHNDNLEAYPKRWFKPIASEPRIERAFSWYDRYLNHCLAQYDTVVTNGPSLTKQLTARGIRVDATMPLGIERAHFSPTLRDETLRAALLRQCRLPPEAHLLLGVGRHHPEKCWPTVIDAVHRVGTQAPVGLVILGQGMDTKTLERHIGANPHIRLFRPVYDRRRLATIMASADIYIHGCGTETFGLVPAEALASGTPLIVPDGGGTAEIADPLFAEVYTQRDAHSCADAIQRMLARDRAIVRRAARVASATVRNDEEHAADLVAHYASVIAARDGVRKRA</sequence>
<dbReference type="EMBL" id="JACCBY010000001">
    <property type="protein sequence ID" value="NYD88262.1"/>
    <property type="molecule type" value="Genomic_DNA"/>
</dbReference>
<keyword evidence="3" id="KW-0328">Glycosyltransferase</keyword>
<proteinExistence type="predicted"/>
<dbReference type="InterPro" id="IPR001296">
    <property type="entry name" value="Glyco_trans_1"/>
</dbReference>
<comment type="caution">
    <text evidence="3">The sequence shown here is derived from an EMBL/GenBank/DDBJ whole genome shotgun (WGS) entry which is preliminary data.</text>
</comment>
<dbReference type="RefSeq" id="WP_179506887.1">
    <property type="nucleotide sequence ID" value="NZ_JACCBY010000001.1"/>
</dbReference>
<keyword evidence="3" id="KW-0808">Transferase</keyword>
<evidence type="ECO:0000313" key="4">
    <source>
        <dbReference type="Proteomes" id="UP000517753"/>
    </source>
</evidence>
<evidence type="ECO:0000313" key="3">
    <source>
        <dbReference type="EMBL" id="NYD88262.1"/>
    </source>
</evidence>
<reference evidence="3 4" key="2">
    <citation type="submission" date="2020-08" db="EMBL/GenBank/DDBJ databases">
        <title>The Agave Microbiome: Exploring the role of microbial communities in plant adaptations to desert environments.</title>
        <authorList>
            <person name="Partida-Martinez L.P."/>
        </authorList>
    </citation>
    <scope>NUCLEOTIDE SEQUENCE [LARGE SCALE GENOMIC DNA]</scope>
    <source>
        <strain evidence="3 4">AS2.3</strain>
    </source>
</reference>
<organism evidence="3 4">
    <name type="scientific">Sphingomonas melonis</name>
    <dbReference type="NCBI Taxonomy" id="152682"/>
    <lineage>
        <taxon>Bacteria</taxon>
        <taxon>Pseudomonadati</taxon>
        <taxon>Pseudomonadota</taxon>
        <taxon>Alphaproteobacteria</taxon>
        <taxon>Sphingomonadales</taxon>
        <taxon>Sphingomonadaceae</taxon>
        <taxon>Sphingomonas</taxon>
    </lineage>
</organism>
<dbReference type="PANTHER" id="PTHR45947">
    <property type="entry name" value="SULFOQUINOVOSYL TRANSFERASE SQD2"/>
    <property type="match status" value="1"/>
</dbReference>
<gene>
    <name evidence="3" type="ORF">HD841_000031</name>
</gene>
<dbReference type="Pfam" id="PF13439">
    <property type="entry name" value="Glyco_transf_4"/>
    <property type="match status" value="1"/>
</dbReference>
<dbReference type="Gene3D" id="3.40.50.2000">
    <property type="entry name" value="Glycogen Phosphorylase B"/>
    <property type="match status" value="2"/>
</dbReference>
<evidence type="ECO:0000259" key="2">
    <source>
        <dbReference type="Pfam" id="PF13439"/>
    </source>
</evidence>
<dbReference type="Proteomes" id="UP000517753">
    <property type="component" value="Unassembled WGS sequence"/>
</dbReference>
<accession>A0A7Y9JZW4</accession>
<keyword evidence="4" id="KW-1185">Reference proteome</keyword>
<dbReference type="InterPro" id="IPR050194">
    <property type="entry name" value="Glycosyltransferase_grp1"/>
</dbReference>
<dbReference type="Pfam" id="PF00534">
    <property type="entry name" value="Glycos_transf_1"/>
    <property type="match status" value="1"/>
</dbReference>
<feature type="domain" description="Glycosyl transferase family 1" evidence="1">
    <location>
        <begin position="208"/>
        <end position="351"/>
    </location>
</feature>
<dbReference type="SUPFAM" id="SSF53756">
    <property type="entry name" value="UDP-Glycosyltransferase/glycogen phosphorylase"/>
    <property type="match status" value="1"/>
</dbReference>
<feature type="domain" description="Glycosyltransferase subfamily 4-like N-terminal" evidence="2">
    <location>
        <begin position="15"/>
        <end position="175"/>
    </location>
</feature>
<evidence type="ECO:0000259" key="1">
    <source>
        <dbReference type="Pfam" id="PF00534"/>
    </source>
</evidence>